<proteinExistence type="predicted"/>
<comment type="caution">
    <text evidence="2">The sequence shown here is derived from an EMBL/GenBank/DDBJ whole genome shotgun (WGS) entry which is preliminary data.</text>
</comment>
<evidence type="ECO:0000313" key="3">
    <source>
        <dbReference type="Proteomes" id="UP001283109"/>
    </source>
</evidence>
<organism evidence="2 3">
    <name type="scientific">Microbacterium arthrosphaerae</name>
    <dbReference type="NCBI Taxonomy" id="792652"/>
    <lineage>
        <taxon>Bacteria</taxon>
        <taxon>Bacillati</taxon>
        <taxon>Actinomycetota</taxon>
        <taxon>Actinomycetes</taxon>
        <taxon>Micrococcales</taxon>
        <taxon>Microbacteriaceae</taxon>
        <taxon>Microbacterium</taxon>
    </lineage>
</organism>
<accession>A0ABU4H3E0</accession>
<protein>
    <submittedName>
        <fullName evidence="2">Uncharacterized protein</fullName>
    </submittedName>
</protein>
<name>A0ABU4H3E0_9MICO</name>
<keyword evidence="1" id="KW-1133">Transmembrane helix</keyword>
<gene>
    <name evidence="2" type="ORF">R8Z58_13795</name>
</gene>
<evidence type="ECO:0000256" key="1">
    <source>
        <dbReference type="SAM" id="Phobius"/>
    </source>
</evidence>
<sequence length="204" mass="20956">MARIGGRNSWIAVPAGLVCAGVVGALVWLALPMVPVTVAWVGDTLRSATAPQPGVTAAPTPAQAAVEGAPVDCRTIYPDDLWNELTWQPGSLLNQSAAPPATSATSFRDAAAPDVIVTCTWLSDAGGIVSTLSKVAGDASSIAEAALSGEGFACAAADGGLVCTRTVGAVREDHTFREGLWLASVETDWQPEDFGPRLDRGVWG</sequence>
<dbReference type="Proteomes" id="UP001283109">
    <property type="component" value="Unassembled WGS sequence"/>
</dbReference>
<evidence type="ECO:0000313" key="2">
    <source>
        <dbReference type="EMBL" id="MDW4573849.1"/>
    </source>
</evidence>
<keyword evidence="1" id="KW-0472">Membrane</keyword>
<dbReference type="RefSeq" id="WP_318354361.1">
    <property type="nucleotide sequence ID" value="NZ_JAWQEV010000004.1"/>
</dbReference>
<dbReference type="EMBL" id="JAWQEV010000004">
    <property type="protein sequence ID" value="MDW4573849.1"/>
    <property type="molecule type" value="Genomic_DNA"/>
</dbReference>
<feature type="transmembrane region" description="Helical" evidence="1">
    <location>
        <begin position="12"/>
        <end position="31"/>
    </location>
</feature>
<keyword evidence="3" id="KW-1185">Reference proteome</keyword>
<keyword evidence="1" id="KW-0812">Transmembrane</keyword>
<reference evidence="2 3" key="1">
    <citation type="submission" date="2023-11" db="EMBL/GenBank/DDBJ databases">
        <title>Draft genome sequence of Microbacterium arthrosphaerae JCM 30492.</title>
        <authorList>
            <person name="Zhang G."/>
            <person name="Ding Y."/>
        </authorList>
    </citation>
    <scope>NUCLEOTIDE SEQUENCE [LARGE SCALE GENOMIC DNA]</scope>
    <source>
        <strain evidence="2 3">JCM 30492</strain>
    </source>
</reference>